<gene>
    <name evidence="1" type="ORF">ERS075579_00241</name>
</gene>
<organism evidence="1 2">
    <name type="scientific">Mycobacteroides abscessus</name>
    <dbReference type="NCBI Taxonomy" id="36809"/>
    <lineage>
        <taxon>Bacteria</taxon>
        <taxon>Bacillati</taxon>
        <taxon>Actinomycetota</taxon>
        <taxon>Actinomycetes</taxon>
        <taxon>Mycobacteriales</taxon>
        <taxon>Mycobacteriaceae</taxon>
        <taxon>Mycobacteroides</taxon>
    </lineage>
</organism>
<sequence>MADLAACECLLCVDYGDRDQYNDSDRDIIGSVTEYGWSALGIGPTSPEESPPFAYTVGLWHTMRLPELAIYGVNDIAMMQRALNAVAKQAQEGRVLQVGETFADVLALPDVDDYRVKLSPIDPSWYDNEFGFGLWFNRTNHVRYLQILWPDGAGCFPGNPELDPHFDDRQPLMWMPRELHPPSRWIRPAD</sequence>
<dbReference type="Pfam" id="PF14081">
    <property type="entry name" value="DUF4262"/>
    <property type="match status" value="1"/>
</dbReference>
<accession>A0A0U0ZFW6</accession>
<evidence type="ECO:0000313" key="1">
    <source>
        <dbReference type="EMBL" id="CPV31521.1"/>
    </source>
</evidence>
<dbReference type="EMBL" id="CSWP01000001">
    <property type="protein sequence ID" value="CPV31521.1"/>
    <property type="molecule type" value="Genomic_DNA"/>
</dbReference>
<dbReference type="Proteomes" id="UP000045782">
    <property type="component" value="Unassembled WGS sequence"/>
</dbReference>
<dbReference type="InterPro" id="IPR025358">
    <property type="entry name" value="DUF4262"/>
</dbReference>
<dbReference type="RefSeq" id="WP_005057116.1">
    <property type="nucleotide sequence ID" value="NZ_AP022621.1"/>
</dbReference>
<protein>
    <recommendedName>
        <fullName evidence="3">DUF4262 domain-containing protein</fullName>
    </recommendedName>
</protein>
<dbReference type="AlphaFoldDB" id="A0A0U0ZFW6"/>
<evidence type="ECO:0008006" key="3">
    <source>
        <dbReference type="Google" id="ProtNLM"/>
    </source>
</evidence>
<name>A0A0U0ZFW6_9MYCO</name>
<reference evidence="1 2" key="1">
    <citation type="submission" date="2015-03" db="EMBL/GenBank/DDBJ databases">
        <authorList>
            <person name="Murphy D."/>
        </authorList>
    </citation>
    <scope>NUCLEOTIDE SEQUENCE [LARGE SCALE GENOMIC DNA]</scope>
    <source>
        <strain evidence="1 2">PAP088</strain>
    </source>
</reference>
<proteinExistence type="predicted"/>
<evidence type="ECO:0000313" key="2">
    <source>
        <dbReference type="Proteomes" id="UP000045782"/>
    </source>
</evidence>